<feature type="compositionally biased region" description="Low complexity" evidence="4">
    <location>
        <begin position="255"/>
        <end position="286"/>
    </location>
</feature>
<dbReference type="CDD" id="cd09487">
    <property type="entry name" value="SAM_superfamily"/>
    <property type="match status" value="1"/>
</dbReference>
<proteinExistence type="predicted"/>
<dbReference type="Proteomes" id="UP001206595">
    <property type="component" value="Unassembled WGS sequence"/>
</dbReference>
<feature type="DNA-binding region" description="HMG box" evidence="3">
    <location>
        <begin position="150"/>
        <end position="216"/>
    </location>
</feature>
<dbReference type="PANTHER" id="PTHR46040:SF3">
    <property type="entry name" value="HIGH MOBILITY GROUP PROTEIN 2"/>
    <property type="match status" value="1"/>
</dbReference>
<dbReference type="GO" id="GO:0005634">
    <property type="term" value="C:nucleus"/>
    <property type="evidence" value="ECO:0007669"/>
    <property type="project" value="UniProtKB-UniRule"/>
</dbReference>
<dbReference type="RefSeq" id="XP_051443264.1">
    <property type="nucleotide sequence ID" value="XM_051590158.1"/>
</dbReference>
<dbReference type="Gene3D" id="1.10.150.50">
    <property type="entry name" value="Transcription Factor, Ets-1"/>
    <property type="match status" value="1"/>
</dbReference>
<dbReference type="PROSITE" id="PS50118">
    <property type="entry name" value="HMG_BOX_2"/>
    <property type="match status" value="1"/>
</dbReference>
<dbReference type="GO" id="GO:0010468">
    <property type="term" value="P:regulation of gene expression"/>
    <property type="evidence" value="ECO:0007669"/>
    <property type="project" value="TreeGrafter"/>
</dbReference>
<evidence type="ECO:0000259" key="5">
    <source>
        <dbReference type="PROSITE" id="PS50118"/>
    </source>
</evidence>
<dbReference type="InterPro" id="IPR001660">
    <property type="entry name" value="SAM"/>
</dbReference>
<feature type="compositionally biased region" description="Polar residues" evidence="4">
    <location>
        <begin position="438"/>
        <end position="448"/>
    </location>
</feature>
<dbReference type="InterPro" id="IPR036910">
    <property type="entry name" value="HMG_box_dom_sf"/>
</dbReference>
<feature type="compositionally biased region" description="Low complexity" evidence="4">
    <location>
        <begin position="296"/>
        <end position="309"/>
    </location>
</feature>
<accession>A0AAD5E9S0</accession>
<feature type="compositionally biased region" description="Basic residues" evidence="4">
    <location>
        <begin position="353"/>
        <end position="370"/>
    </location>
</feature>
<evidence type="ECO:0000256" key="4">
    <source>
        <dbReference type="SAM" id="MobiDB-lite"/>
    </source>
</evidence>
<dbReference type="AlphaFoldDB" id="A0AAD5E9S0"/>
<dbReference type="InterPro" id="IPR051965">
    <property type="entry name" value="ChromReg_NeuronalGeneExpr"/>
</dbReference>
<keyword evidence="7" id="KW-1185">Reference proteome</keyword>
<keyword evidence="2 3" id="KW-0539">Nucleus</keyword>
<keyword evidence="1 3" id="KW-0238">DNA-binding</keyword>
<protein>
    <recommendedName>
        <fullName evidence="5">HMG box domain-containing protein</fullName>
    </recommendedName>
</protein>
<feature type="compositionally biased region" description="Low complexity" evidence="4">
    <location>
        <begin position="385"/>
        <end position="406"/>
    </location>
</feature>
<dbReference type="GeneID" id="75915502"/>
<name>A0AAD5E9S0_UMBRA</name>
<feature type="compositionally biased region" description="Low complexity" evidence="4">
    <location>
        <begin position="80"/>
        <end position="96"/>
    </location>
</feature>
<dbReference type="Gene3D" id="1.10.30.10">
    <property type="entry name" value="High mobility group box domain"/>
    <property type="match status" value="1"/>
</dbReference>
<dbReference type="SUPFAM" id="SSF47769">
    <property type="entry name" value="SAM/Pointed domain"/>
    <property type="match status" value="1"/>
</dbReference>
<reference evidence="6" key="2">
    <citation type="journal article" date="2022" name="Proc. Natl. Acad. Sci. U.S.A.">
        <title>Diploid-dominant life cycles characterize the early evolution of Fungi.</title>
        <authorList>
            <person name="Amses K.R."/>
            <person name="Simmons D.R."/>
            <person name="Longcore J.E."/>
            <person name="Mondo S.J."/>
            <person name="Seto K."/>
            <person name="Jeronimo G.H."/>
            <person name="Bonds A.E."/>
            <person name="Quandt C.A."/>
            <person name="Davis W.J."/>
            <person name="Chang Y."/>
            <person name="Federici B.A."/>
            <person name="Kuo A."/>
            <person name="LaButti K."/>
            <person name="Pangilinan J."/>
            <person name="Andreopoulos W."/>
            <person name="Tritt A."/>
            <person name="Riley R."/>
            <person name="Hundley H."/>
            <person name="Johnson J."/>
            <person name="Lipzen A."/>
            <person name="Barry K."/>
            <person name="Lang B.F."/>
            <person name="Cuomo C.A."/>
            <person name="Buchler N.E."/>
            <person name="Grigoriev I.V."/>
            <person name="Spatafora J.W."/>
            <person name="Stajich J.E."/>
            <person name="James T.Y."/>
        </authorList>
    </citation>
    <scope>NUCLEOTIDE SEQUENCE</scope>
    <source>
        <strain evidence="6">AG</strain>
    </source>
</reference>
<feature type="region of interest" description="Disordered" evidence="4">
    <location>
        <begin position="71"/>
        <end position="112"/>
    </location>
</feature>
<comment type="caution">
    <text evidence="6">The sequence shown here is derived from an EMBL/GenBank/DDBJ whole genome shotgun (WGS) entry which is preliminary data.</text>
</comment>
<organism evidence="6 7">
    <name type="scientific">Umbelopsis ramanniana AG</name>
    <dbReference type="NCBI Taxonomy" id="1314678"/>
    <lineage>
        <taxon>Eukaryota</taxon>
        <taxon>Fungi</taxon>
        <taxon>Fungi incertae sedis</taxon>
        <taxon>Mucoromycota</taxon>
        <taxon>Mucoromycotina</taxon>
        <taxon>Umbelopsidomycetes</taxon>
        <taxon>Umbelopsidales</taxon>
        <taxon>Umbelopsidaceae</taxon>
        <taxon>Umbelopsis</taxon>
    </lineage>
</organism>
<feature type="region of interest" description="Disordered" evidence="4">
    <location>
        <begin position="238"/>
        <end position="485"/>
    </location>
</feature>
<evidence type="ECO:0000256" key="2">
    <source>
        <dbReference type="ARBA" id="ARBA00023242"/>
    </source>
</evidence>
<feature type="compositionally biased region" description="Low complexity" evidence="4">
    <location>
        <begin position="324"/>
        <end position="338"/>
    </location>
</feature>
<dbReference type="InterPro" id="IPR009071">
    <property type="entry name" value="HMG_box_dom"/>
</dbReference>
<dbReference type="Pfam" id="PF00505">
    <property type="entry name" value="HMG_box"/>
    <property type="match status" value="1"/>
</dbReference>
<dbReference type="SMART" id="SM00398">
    <property type="entry name" value="HMG"/>
    <property type="match status" value="1"/>
</dbReference>
<evidence type="ECO:0000256" key="3">
    <source>
        <dbReference type="PROSITE-ProRule" id="PRU00267"/>
    </source>
</evidence>
<evidence type="ECO:0000313" key="7">
    <source>
        <dbReference type="Proteomes" id="UP001206595"/>
    </source>
</evidence>
<sequence length="485" mass="53094">MENSSDQAASELELKEFLRNCGLGQYTDALIAEGFDQLKSLFEIIESDLEALDVKRGHRRLLQRAIANAKGYDPNLPLPTTNNASSRSSATSSTDSPNYNPNGRHLPPVATSPVDIRADTVSSTEEDNFSEFARSKRKYRRHAKADKNAPIKPPSAYVMFSNQVRSELKDYNMSFTDLAKIVGDRWKSISSEEKDQYDRTALKAKEEYLEALSKYEQTDEHKDYQRYLADFKVKQQAAARAVGKPRKRPKMASPSSGSIADASNNSNGNNGDTSSSSNGNSIANSNEHATPILQPSSSRSDIASSTTDSGIFSNSSNFEPYGNSEAVSSSSGPTSVSSGDTRSMGSNGWYKQGRYHHHPHKLSQSGHHRPPIQSGESSESRSTSDHSQFTGSSTSNSYSPSTPYDSLPLTSNVRPPFKDPSKFDRSDMLETSKPGMMQRSSPAMYQRQSNRRSDSIPNPSRLPPLHTPVSTAVERDGDGGPSPAL</sequence>
<reference evidence="6" key="1">
    <citation type="submission" date="2021-06" db="EMBL/GenBank/DDBJ databases">
        <authorList>
            <consortium name="DOE Joint Genome Institute"/>
            <person name="Mondo S.J."/>
            <person name="Amses K.R."/>
            <person name="Simmons D.R."/>
            <person name="Longcore J.E."/>
            <person name="Seto K."/>
            <person name="Alves G.H."/>
            <person name="Bonds A.E."/>
            <person name="Quandt C.A."/>
            <person name="Davis W.J."/>
            <person name="Chang Y."/>
            <person name="Letcher P.M."/>
            <person name="Powell M.J."/>
            <person name="Kuo A."/>
            <person name="Labutti K."/>
            <person name="Pangilinan J."/>
            <person name="Andreopoulos W."/>
            <person name="Tritt A."/>
            <person name="Riley R."/>
            <person name="Hundley H."/>
            <person name="Johnson J."/>
            <person name="Lipzen A."/>
            <person name="Barry K."/>
            <person name="Berbee M.L."/>
            <person name="Buchler N.E."/>
            <person name="Grigoriev I.V."/>
            <person name="Spatafora J.W."/>
            <person name="Stajich J.E."/>
            <person name="James T.Y."/>
        </authorList>
    </citation>
    <scope>NUCLEOTIDE SEQUENCE</scope>
    <source>
        <strain evidence="6">AG</strain>
    </source>
</reference>
<dbReference type="InterPro" id="IPR013761">
    <property type="entry name" value="SAM/pointed_sf"/>
</dbReference>
<dbReference type="GO" id="GO:0003677">
    <property type="term" value="F:DNA binding"/>
    <property type="evidence" value="ECO:0007669"/>
    <property type="project" value="UniProtKB-UniRule"/>
</dbReference>
<dbReference type="EMBL" id="MU620931">
    <property type="protein sequence ID" value="KAI8578260.1"/>
    <property type="molecule type" value="Genomic_DNA"/>
</dbReference>
<gene>
    <name evidence="6" type="ORF">K450DRAFT_247987</name>
</gene>
<dbReference type="PANTHER" id="PTHR46040">
    <property type="entry name" value="HIGH MOBILITY GROUP PROTEIN 2"/>
    <property type="match status" value="1"/>
</dbReference>
<dbReference type="SUPFAM" id="SSF47095">
    <property type="entry name" value="HMG-box"/>
    <property type="match status" value="1"/>
</dbReference>
<dbReference type="Pfam" id="PF00536">
    <property type="entry name" value="SAM_1"/>
    <property type="match status" value="1"/>
</dbReference>
<evidence type="ECO:0000256" key="1">
    <source>
        <dbReference type="ARBA" id="ARBA00023125"/>
    </source>
</evidence>
<feature type="compositionally biased region" description="Basic and acidic residues" evidence="4">
    <location>
        <begin position="416"/>
        <end position="430"/>
    </location>
</feature>
<evidence type="ECO:0000313" key="6">
    <source>
        <dbReference type="EMBL" id="KAI8578260.1"/>
    </source>
</evidence>
<feature type="domain" description="HMG box" evidence="5">
    <location>
        <begin position="150"/>
        <end position="216"/>
    </location>
</feature>